<evidence type="ECO:0000256" key="1">
    <source>
        <dbReference type="ARBA" id="ARBA00022679"/>
    </source>
</evidence>
<dbReference type="PROSITE" id="PS51918">
    <property type="entry name" value="RADICAL_SAM"/>
    <property type="match status" value="1"/>
</dbReference>
<evidence type="ECO:0000313" key="3">
    <source>
        <dbReference type="EMBL" id="MPN46032.1"/>
    </source>
</evidence>
<dbReference type="SUPFAM" id="SSF102114">
    <property type="entry name" value="Radical SAM enzymes"/>
    <property type="match status" value="1"/>
</dbReference>
<name>A0A645I5I4_9ZZZZ</name>
<dbReference type="GO" id="GO:0035598">
    <property type="term" value="F:tRNA (N(6)-L-threonylcarbamoyladenosine(37)-C(2))-methylthiotransferase activity"/>
    <property type="evidence" value="ECO:0007669"/>
    <property type="project" value="UniProtKB-EC"/>
</dbReference>
<dbReference type="InterPro" id="IPR058240">
    <property type="entry name" value="rSAM_sf"/>
</dbReference>
<comment type="caution">
    <text evidence="3">The sequence shown here is derived from an EMBL/GenBank/DDBJ whole genome shotgun (WGS) entry which is preliminary data.</text>
</comment>
<sequence>MHRKYDKKAFLDKINRIKLAVPDIAITTDVIVGFPGETDEEFIETSNFIKEVGFSMLHVFPFSPREGTLASKMPNQIPPLVKKERTKSLIELSNLLWEEYKNRFNVRHCTS</sequence>
<dbReference type="EMBL" id="VSSQ01106343">
    <property type="protein sequence ID" value="MPN46032.1"/>
    <property type="molecule type" value="Genomic_DNA"/>
</dbReference>
<reference evidence="3" key="1">
    <citation type="submission" date="2019-08" db="EMBL/GenBank/DDBJ databases">
        <authorList>
            <person name="Kucharzyk K."/>
            <person name="Murdoch R.W."/>
            <person name="Higgins S."/>
            <person name="Loffler F."/>
        </authorList>
    </citation>
    <scope>NUCLEOTIDE SEQUENCE</scope>
</reference>
<evidence type="ECO:0000259" key="2">
    <source>
        <dbReference type="PROSITE" id="PS51918"/>
    </source>
</evidence>
<gene>
    <name evidence="3" type="primary">mtaB_36</name>
    <name evidence="3" type="ORF">SDC9_193611</name>
</gene>
<keyword evidence="1 3" id="KW-0808">Transferase</keyword>
<proteinExistence type="predicted"/>
<dbReference type="EC" id="2.8.4.5" evidence="3"/>
<dbReference type="PANTHER" id="PTHR11918">
    <property type="entry name" value="RADICAL SAM PROTEINS"/>
    <property type="match status" value="1"/>
</dbReference>
<organism evidence="3">
    <name type="scientific">bioreactor metagenome</name>
    <dbReference type="NCBI Taxonomy" id="1076179"/>
    <lineage>
        <taxon>unclassified sequences</taxon>
        <taxon>metagenomes</taxon>
        <taxon>ecological metagenomes</taxon>
    </lineage>
</organism>
<dbReference type="AlphaFoldDB" id="A0A645I5I4"/>
<dbReference type="PANTHER" id="PTHR11918:SF45">
    <property type="entry name" value="THREONYLCARBAMOYLADENOSINE TRNA METHYLTHIOTRANSFERASE"/>
    <property type="match status" value="1"/>
</dbReference>
<protein>
    <submittedName>
        <fullName evidence="3">Threonylcarbamoyladenosine tRNA methylthiotransferase MtaB</fullName>
        <ecNumber evidence="3">2.8.4.5</ecNumber>
    </submittedName>
</protein>
<dbReference type="InterPro" id="IPR007197">
    <property type="entry name" value="rSAM"/>
</dbReference>
<dbReference type="InterPro" id="IPR023404">
    <property type="entry name" value="rSAM_horseshoe"/>
</dbReference>
<dbReference type="GO" id="GO:0051536">
    <property type="term" value="F:iron-sulfur cluster binding"/>
    <property type="evidence" value="ECO:0007669"/>
    <property type="project" value="InterPro"/>
</dbReference>
<accession>A0A645I5I4</accession>
<dbReference type="Gene3D" id="3.80.30.20">
    <property type="entry name" value="tm_1862 like domain"/>
    <property type="match status" value="1"/>
</dbReference>
<feature type="domain" description="Radical SAM core" evidence="2">
    <location>
        <begin position="1"/>
        <end position="99"/>
    </location>
</feature>